<evidence type="ECO:0008006" key="4">
    <source>
        <dbReference type="Google" id="ProtNLM"/>
    </source>
</evidence>
<feature type="region of interest" description="Disordered" evidence="1">
    <location>
        <begin position="118"/>
        <end position="144"/>
    </location>
</feature>
<organism evidence="2 3">
    <name type="scientific">Deinococcus radiotolerans</name>
    <dbReference type="NCBI Taxonomy" id="1309407"/>
    <lineage>
        <taxon>Bacteria</taxon>
        <taxon>Thermotogati</taxon>
        <taxon>Deinococcota</taxon>
        <taxon>Deinococci</taxon>
        <taxon>Deinococcales</taxon>
        <taxon>Deinococcaceae</taxon>
        <taxon>Deinococcus</taxon>
    </lineage>
</organism>
<comment type="caution">
    <text evidence="2">The sequence shown here is derived from an EMBL/GenBank/DDBJ whole genome shotgun (WGS) entry which is preliminary data.</text>
</comment>
<accession>A0ABQ2FFU6</accession>
<proteinExistence type="predicted"/>
<dbReference type="EMBL" id="BMPE01000001">
    <property type="protein sequence ID" value="GGK89295.1"/>
    <property type="molecule type" value="Genomic_DNA"/>
</dbReference>
<protein>
    <recommendedName>
        <fullName evidence="4">Glycosyltransferase subfamily 4-like N-terminal domain-containing protein</fullName>
    </recommendedName>
</protein>
<name>A0ABQ2FFU6_9DEIO</name>
<evidence type="ECO:0000256" key="1">
    <source>
        <dbReference type="SAM" id="MobiDB-lite"/>
    </source>
</evidence>
<dbReference type="RefSeq" id="WP_189067355.1">
    <property type="nucleotide sequence ID" value="NZ_BMPE01000001.1"/>
</dbReference>
<keyword evidence="3" id="KW-1185">Reference proteome</keyword>
<evidence type="ECO:0000313" key="2">
    <source>
        <dbReference type="EMBL" id="GGK89295.1"/>
    </source>
</evidence>
<sequence>MTVAAFVHPFNTTQSVLVCRGTHLAPAMQVKLMTLAARDGYQIVLVGQCTPEVQRALGLPTPAFTPEAMRADVVAVPSPQHALAHVRSSPRNTFLLHAVGEVIGAYAAVLERPGAAVSASPMPERPVIPNAPGRRVGLGRHAST</sequence>
<reference evidence="3" key="1">
    <citation type="journal article" date="2019" name="Int. J. Syst. Evol. Microbiol.">
        <title>The Global Catalogue of Microorganisms (GCM) 10K type strain sequencing project: providing services to taxonomists for standard genome sequencing and annotation.</title>
        <authorList>
            <consortium name="The Broad Institute Genomics Platform"/>
            <consortium name="The Broad Institute Genome Sequencing Center for Infectious Disease"/>
            <person name="Wu L."/>
            <person name="Ma J."/>
        </authorList>
    </citation>
    <scope>NUCLEOTIDE SEQUENCE [LARGE SCALE GENOMIC DNA]</scope>
    <source>
        <strain evidence="3">JCM 19173</strain>
    </source>
</reference>
<dbReference type="Proteomes" id="UP000604341">
    <property type="component" value="Unassembled WGS sequence"/>
</dbReference>
<evidence type="ECO:0000313" key="3">
    <source>
        <dbReference type="Proteomes" id="UP000604341"/>
    </source>
</evidence>
<gene>
    <name evidence="2" type="ORF">GCM10010844_04790</name>
</gene>